<feature type="domain" description="Adenosine deaminase" evidence="7">
    <location>
        <begin position="415"/>
        <end position="695"/>
    </location>
</feature>
<evidence type="ECO:0000256" key="1">
    <source>
        <dbReference type="ARBA" id="ARBA00001947"/>
    </source>
</evidence>
<dbReference type="GO" id="GO:0043103">
    <property type="term" value="P:hypoxanthine salvage"/>
    <property type="evidence" value="ECO:0007669"/>
    <property type="project" value="TreeGrafter"/>
</dbReference>
<gene>
    <name evidence="9" type="ORF">ENS59_00395</name>
</gene>
<comment type="cofactor">
    <cofactor evidence="1">
        <name>Zn(2+)</name>
        <dbReference type="ChEBI" id="CHEBI:29105"/>
    </cofactor>
</comment>
<keyword evidence="5" id="KW-0378">Hydrolase</keyword>
<dbReference type="SUPFAM" id="SSF51556">
    <property type="entry name" value="Metallo-dependent hydrolases"/>
    <property type="match status" value="1"/>
</dbReference>
<keyword evidence="6" id="KW-0862">Zinc</keyword>
<evidence type="ECO:0000256" key="5">
    <source>
        <dbReference type="ARBA" id="ARBA00022801"/>
    </source>
</evidence>
<dbReference type="GO" id="GO:0005829">
    <property type="term" value="C:cytosol"/>
    <property type="evidence" value="ECO:0007669"/>
    <property type="project" value="TreeGrafter"/>
</dbReference>
<name>A0A7C3IFR6_9SPIR</name>
<feature type="domain" description="CRISPR system ring nuclease SSO2081-like" evidence="8">
    <location>
        <begin position="113"/>
        <end position="191"/>
    </location>
</feature>
<evidence type="ECO:0000313" key="9">
    <source>
        <dbReference type="EMBL" id="HFH27961.1"/>
    </source>
</evidence>
<reference evidence="9" key="1">
    <citation type="journal article" date="2020" name="mSystems">
        <title>Genome- and Community-Level Interaction Insights into Carbon Utilization and Element Cycling Functions of Hydrothermarchaeota in Hydrothermal Sediment.</title>
        <authorList>
            <person name="Zhou Z."/>
            <person name="Liu Y."/>
            <person name="Xu W."/>
            <person name="Pan J."/>
            <person name="Luo Z.H."/>
            <person name="Li M."/>
        </authorList>
    </citation>
    <scope>NUCLEOTIDE SEQUENCE [LARGE SCALE GENOMIC DNA]</scope>
    <source>
        <strain evidence="9">SpSt-503</strain>
    </source>
</reference>
<evidence type="ECO:0000259" key="8">
    <source>
        <dbReference type="Pfam" id="PF09623"/>
    </source>
</evidence>
<sequence>MIILYFLQRHIQKNSKRLYFMGGIKSMSILIASLGGTIDTIIEVLGFINLDTLGFYNQHPNIESITQTYKDYFQNKAITEIWLYSTNQNNILDYKENLDSFCHNNKQSIKTRLFILPFSDIDTKEHADTARELALRLVYMAKTAQDTVFISLTGGRKTMSSDLYFAGSLFGCNGFIHILSNADPKSKITFYDKKTNLISESEIKYFNPLYYGQTAGNPAIKTITPNETAYSLPLPDHTGIIYIDEYKLASCALQNKVDELLQKSAYLLVNNSDTKLFYNFPLLQSCSSELLHNLFTIKVTHIDQVIGLPKIDLHCHLGGCLDITDIITIAEAVRKHELKDVQELSLQEAIDYIKKAKEQPATFKKLDYPTKIQILSSFKKDAQLLEELWYGNYIEEKHYFHIGFDSYEQLGDLQGSSLLQTKTAIRLAVRSLLEKSKKDNCIGLEIRCSPQNYTKEGLTYNEVLYEILDEIDRSRGELEVSIILIASRHRKMSEIYATIELYSGIATDAGLKHLFHKYFKGFDVAGAEQVRRPSEIRNAFIEILKECKSITIHAGETESAESIWEAVYELNADRIGHGLSLHQNEALLVKFREKGIGIELCPSSNFQIVGFNDYYLTITAEKGDYPLHYYLQQGLKVTVNTDNRGISRTTLSGELIKASRMTPKGLSLLEALQLCKNSIDVSFFDHTTKETLYHRAHERLQHWLEVFAH</sequence>
<proteinExistence type="inferred from homology"/>
<dbReference type="GO" id="GO:0006154">
    <property type="term" value="P:adenosine catabolic process"/>
    <property type="evidence" value="ECO:0007669"/>
    <property type="project" value="TreeGrafter"/>
</dbReference>
<dbReference type="Pfam" id="PF00962">
    <property type="entry name" value="A_deaminase"/>
    <property type="match status" value="1"/>
</dbReference>
<dbReference type="AlphaFoldDB" id="A0A7C3IFR6"/>
<dbReference type="Pfam" id="PF09623">
    <property type="entry name" value="Cas_NE0113"/>
    <property type="match status" value="1"/>
</dbReference>
<dbReference type="InterPro" id="IPR006330">
    <property type="entry name" value="Ado/ade_deaminase"/>
</dbReference>
<dbReference type="GO" id="GO:0046872">
    <property type="term" value="F:metal ion binding"/>
    <property type="evidence" value="ECO:0007669"/>
    <property type="project" value="UniProtKB-KW"/>
</dbReference>
<dbReference type="InterPro" id="IPR019092">
    <property type="entry name" value="SSO2081-like_dom"/>
</dbReference>
<dbReference type="PANTHER" id="PTHR11409:SF43">
    <property type="entry name" value="ADENOSINE DEAMINASE"/>
    <property type="match status" value="1"/>
</dbReference>
<evidence type="ECO:0000256" key="3">
    <source>
        <dbReference type="ARBA" id="ARBA00012784"/>
    </source>
</evidence>
<dbReference type="PANTHER" id="PTHR11409">
    <property type="entry name" value="ADENOSINE DEAMINASE"/>
    <property type="match status" value="1"/>
</dbReference>
<dbReference type="Gene3D" id="3.20.20.140">
    <property type="entry name" value="Metal-dependent hydrolases"/>
    <property type="match status" value="1"/>
</dbReference>
<dbReference type="EC" id="3.5.4.4" evidence="3"/>
<protein>
    <recommendedName>
        <fullName evidence="3">adenosine deaminase</fullName>
        <ecNumber evidence="3">3.5.4.4</ecNumber>
    </recommendedName>
</protein>
<accession>A0A7C3IFR6</accession>
<dbReference type="EMBL" id="DSVL01000010">
    <property type="protein sequence ID" value="HFH27961.1"/>
    <property type="molecule type" value="Genomic_DNA"/>
</dbReference>
<evidence type="ECO:0000259" key="7">
    <source>
        <dbReference type="Pfam" id="PF00962"/>
    </source>
</evidence>
<evidence type="ECO:0000256" key="2">
    <source>
        <dbReference type="ARBA" id="ARBA00006676"/>
    </source>
</evidence>
<comment type="caution">
    <text evidence="9">The sequence shown here is derived from an EMBL/GenBank/DDBJ whole genome shotgun (WGS) entry which is preliminary data.</text>
</comment>
<evidence type="ECO:0000256" key="6">
    <source>
        <dbReference type="ARBA" id="ARBA00022833"/>
    </source>
</evidence>
<dbReference type="InterPro" id="IPR001365">
    <property type="entry name" value="A_deaminase_dom"/>
</dbReference>
<evidence type="ECO:0000256" key="4">
    <source>
        <dbReference type="ARBA" id="ARBA00022723"/>
    </source>
</evidence>
<keyword evidence="4" id="KW-0479">Metal-binding</keyword>
<comment type="similarity">
    <text evidence="2">Belongs to the metallo-dependent hydrolases superfamily. Adenosine and AMP deaminases family.</text>
</comment>
<dbReference type="InterPro" id="IPR032466">
    <property type="entry name" value="Metal_Hydrolase"/>
</dbReference>
<dbReference type="GO" id="GO:0004000">
    <property type="term" value="F:adenosine deaminase activity"/>
    <property type="evidence" value="ECO:0007669"/>
    <property type="project" value="UniProtKB-ARBA"/>
</dbReference>
<organism evidence="9">
    <name type="scientific">Gracilinema caldarium</name>
    <dbReference type="NCBI Taxonomy" id="215591"/>
    <lineage>
        <taxon>Bacteria</taxon>
        <taxon>Pseudomonadati</taxon>
        <taxon>Spirochaetota</taxon>
        <taxon>Spirochaetia</taxon>
        <taxon>Spirochaetales</taxon>
        <taxon>Breznakiellaceae</taxon>
        <taxon>Gracilinema</taxon>
    </lineage>
</organism>
<dbReference type="GO" id="GO:0046103">
    <property type="term" value="P:inosine biosynthetic process"/>
    <property type="evidence" value="ECO:0007669"/>
    <property type="project" value="TreeGrafter"/>
</dbReference>